<comment type="subunit">
    <text evidence="10 11">Homooctamer. Dimer of tetramers.</text>
</comment>
<evidence type="ECO:0000259" key="12">
    <source>
        <dbReference type="Pfam" id="PF01070"/>
    </source>
</evidence>
<keyword evidence="7 11" id="KW-0521">NADP</keyword>
<feature type="binding site" evidence="11">
    <location>
        <position position="214"/>
    </location>
    <ligand>
        <name>FMN</name>
        <dbReference type="ChEBI" id="CHEBI:58210"/>
    </ligand>
</feature>
<proteinExistence type="inferred from homology"/>
<comment type="subcellular location">
    <subcellularLocation>
        <location evidence="11">Cytoplasm</location>
    </subcellularLocation>
</comment>
<dbReference type="Gene3D" id="3.20.20.70">
    <property type="entry name" value="Aldolase class I"/>
    <property type="match status" value="1"/>
</dbReference>
<dbReference type="InterPro" id="IPR000262">
    <property type="entry name" value="FMN-dep_DH"/>
</dbReference>
<accession>A0A396SR65</accession>
<dbReference type="GO" id="GO:0008299">
    <property type="term" value="P:isoprenoid biosynthetic process"/>
    <property type="evidence" value="ECO:0007669"/>
    <property type="project" value="UniProtKB-UniRule"/>
</dbReference>
<feature type="binding site" evidence="11">
    <location>
        <begin position="64"/>
        <end position="66"/>
    </location>
    <ligand>
        <name>FMN</name>
        <dbReference type="ChEBI" id="CHEBI:58210"/>
    </ligand>
</feature>
<keyword evidence="4 11" id="KW-0288">FMN</keyword>
<dbReference type="Proteomes" id="UP000283380">
    <property type="component" value="Unassembled WGS sequence"/>
</dbReference>
<comment type="cofactor">
    <cofactor evidence="11">
        <name>Mg(2+)</name>
        <dbReference type="ChEBI" id="CHEBI:18420"/>
    </cofactor>
</comment>
<keyword evidence="3 11" id="KW-0285">Flavoprotein</keyword>
<dbReference type="PIRSF" id="PIRSF003314">
    <property type="entry name" value="IPP_isomerase"/>
    <property type="match status" value="1"/>
</dbReference>
<dbReference type="Pfam" id="PF01070">
    <property type="entry name" value="FMN_dh"/>
    <property type="match status" value="1"/>
</dbReference>
<keyword evidence="16" id="KW-1185">Reference proteome</keyword>
<evidence type="ECO:0000256" key="11">
    <source>
        <dbReference type="HAMAP-Rule" id="MF_00354"/>
    </source>
</evidence>
<evidence type="ECO:0000256" key="1">
    <source>
        <dbReference type="ARBA" id="ARBA00001917"/>
    </source>
</evidence>
<gene>
    <name evidence="11" type="primary">fni</name>
    <name evidence="13" type="ORF">DS834_03445</name>
    <name evidence="14" type="ORF">DS835_03315</name>
</gene>
<evidence type="ECO:0000313" key="15">
    <source>
        <dbReference type="Proteomes" id="UP000265862"/>
    </source>
</evidence>
<name>A0A396SR65_9LACO</name>
<dbReference type="GO" id="GO:0016491">
    <property type="term" value="F:oxidoreductase activity"/>
    <property type="evidence" value="ECO:0007669"/>
    <property type="project" value="InterPro"/>
</dbReference>
<evidence type="ECO:0000313" key="14">
    <source>
        <dbReference type="EMBL" id="RHW54645.1"/>
    </source>
</evidence>
<dbReference type="GO" id="GO:0004452">
    <property type="term" value="F:isopentenyl-diphosphate delta-isomerase activity"/>
    <property type="evidence" value="ECO:0007669"/>
    <property type="project" value="UniProtKB-UniRule"/>
</dbReference>
<evidence type="ECO:0000256" key="5">
    <source>
        <dbReference type="ARBA" id="ARBA00022723"/>
    </source>
</evidence>
<dbReference type="Proteomes" id="UP000265862">
    <property type="component" value="Unassembled WGS sequence"/>
</dbReference>
<dbReference type="EMBL" id="QOCU01000002">
    <property type="protein sequence ID" value="RHW52952.1"/>
    <property type="molecule type" value="Genomic_DNA"/>
</dbReference>
<evidence type="ECO:0000256" key="10">
    <source>
        <dbReference type="ARBA" id="ARBA00025810"/>
    </source>
</evidence>
<dbReference type="NCBIfam" id="TIGR02151">
    <property type="entry name" value="IPP_isom_2"/>
    <property type="match status" value="1"/>
</dbReference>
<keyword evidence="2 11" id="KW-0963">Cytoplasm</keyword>
<dbReference type="GO" id="GO:0010181">
    <property type="term" value="F:FMN binding"/>
    <property type="evidence" value="ECO:0007669"/>
    <property type="project" value="UniProtKB-UniRule"/>
</dbReference>
<dbReference type="GO" id="GO:0005737">
    <property type="term" value="C:cytoplasm"/>
    <property type="evidence" value="ECO:0007669"/>
    <property type="project" value="UniProtKB-SubCell"/>
</dbReference>
<feature type="binding site" evidence="11">
    <location>
        <position position="123"/>
    </location>
    <ligand>
        <name>FMN</name>
        <dbReference type="ChEBI" id="CHEBI:58210"/>
    </ligand>
</feature>
<dbReference type="InterPro" id="IPR011179">
    <property type="entry name" value="IPdP_isomerase"/>
</dbReference>
<dbReference type="PANTHER" id="PTHR43665">
    <property type="entry name" value="ISOPENTENYL-DIPHOSPHATE DELTA-ISOMERASE"/>
    <property type="match status" value="1"/>
</dbReference>
<feature type="binding site" evidence="11">
    <location>
        <begin position="278"/>
        <end position="279"/>
    </location>
    <ligand>
        <name>FMN</name>
        <dbReference type="ChEBI" id="CHEBI:58210"/>
    </ligand>
</feature>
<dbReference type="HAMAP" id="MF_00354">
    <property type="entry name" value="Idi_2"/>
    <property type="match status" value="1"/>
</dbReference>
<evidence type="ECO:0000256" key="9">
    <source>
        <dbReference type="ARBA" id="ARBA00023235"/>
    </source>
</evidence>
<evidence type="ECO:0000256" key="3">
    <source>
        <dbReference type="ARBA" id="ARBA00022630"/>
    </source>
</evidence>
<comment type="similarity">
    <text evidence="11">Belongs to the IPP isomerase type 2 family.</text>
</comment>
<dbReference type="EC" id="5.3.3.2" evidence="11"/>
<dbReference type="RefSeq" id="WP_118897824.1">
    <property type="nucleotide sequence ID" value="NZ_QOCU01000002.1"/>
</dbReference>
<protein>
    <recommendedName>
        <fullName evidence="11">Isopentenyl-diphosphate delta-isomerase</fullName>
        <shortName evidence="11">IPP isomerase</shortName>
        <ecNumber evidence="11">5.3.3.2</ecNumber>
    </recommendedName>
    <alternativeName>
        <fullName evidence="11">Isopentenyl diphosphate:dimethylallyl diphosphate isomerase</fullName>
    </alternativeName>
    <alternativeName>
        <fullName evidence="11">Isopentenyl pyrophosphate isomerase</fullName>
    </alternativeName>
    <alternativeName>
        <fullName evidence="11">Type 2 isopentenyl diphosphate isomerase</fullName>
        <shortName evidence="11">IDI-2</shortName>
    </alternativeName>
</protein>
<dbReference type="GO" id="GO:0070402">
    <property type="term" value="F:NADPH binding"/>
    <property type="evidence" value="ECO:0007669"/>
    <property type="project" value="UniProtKB-UniRule"/>
</dbReference>
<comment type="function">
    <text evidence="11">Involved in the biosynthesis of isoprenoids. Catalyzes the 1,3-allylic rearrangement of the homoallylic substrate isopentenyl (IPP) to its allylic isomer, dimethylallyl diphosphate (DMAPP).</text>
</comment>
<evidence type="ECO:0000256" key="8">
    <source>
        <dbReference type="ARBA" id="ARBA00023229"/>
    </source>
</evidence>
<comment type="caution">
    <text evidence="14">The sequence shown here is derived from an EMBL/GenBank/DDBJ whole genome shotgun (WGS) entry which is preliminary data.</text>
</comment>
<dbReference type="PANTHER" id="PTHR43665:SF1">
    <property type="entry name" value="ISOPENTENYL-DIPHOSPHATE DELTA-ISOMERASE"/>
    <property type="match status" value="1"/>
</dbReference>
<feature type="binding site" evidence="11">
    <location>
        <position position="94"/>
    </location>
    <ligand>
        <name>FMN</name>
        <dbReference type="ChEBI" id="CHEBI:58210"/>
    </ligand>
</feature>
<feature type="binding site" evidence="11">
    <location>
        <begin position="7"/>
        <end position="8"/>
    </location>
    <ligand>
        <name>substrate</name>
    </ligand>
</feature>
<evidence type="ECO:0000256" key="4">
    <source>
        <dbReference type="ARBA" id="ARBA00022643"/>
    </source>
</evidence>
<feature type="domain" description="FMN-dependent dehydrogenase" evidence="12">
    <location>
        <begin position="148"/>
        <end position="321"/>
    </location>
</feature>
<feature type="binding site" evidence="11">
    <location>
        <position position="153"/>
    </location>
    <ligand>
        <name>substrate</name>
    </ligand>
</feature>
<dbReference type="SUPFAM" id="SSF51395">
    <property type="entry name" value="FMN-linked oxidoreductases"/>
    <property type="match status" value="1"/>
</dbReference>
<dbReference type="AlphaFoldDB" id="A0A396SR65"/>
<dbReference type="InterPro" id="IPR013785">
    <property type="entry name" value="Aldolase_TIM"/>
</dbReference>
<feature type="binding site" evidence="11">
    <location>
        <begin position="257"/>
        <end position="259"/>
    </location>
    <ligand>
        <name>FMN</name>
        <dbReference type="ChEBI" id="CHEBI:58210"/>
    </ligand>
</feature>
<evidence type="ECO:0000313" key="13">
    <source>
        <dbReference type="EMBL" id="RHW52952.1"/>
    </source>
</evidence>
<dbReference type="GO" id="GO:0000287">
    <property type="term" value="F:magnesium ion binding"/>
    <property type="evidence" value="ECO:0007669"/>
    <property type="project" value="UniProtKB-UniRule"/>
</dbReference>
<evidence type="ECO:0000256" key="7">
    <source>
        <dbReference type="ARBA" id="ARBA00022857"/>
    </source>
</evidence>
<reference evidence="15 16" key="1">
    <citation type="submission" date="2018-07" db="EMBL/GenBank/DDBJ databases">
        <title>Genome sequences of six Lactobacillus spp. isolated from bumble bee guts.</title>
        <authorList>
            <person name="Motta E.V.S."/>
            <person name="Moran N.A."/>
        </authorList>
    </citation>
    <scope>NUCLEOTIDE SEQUENCE [LARGE SCALE GENOMIC DNA]</scope>
    <source>
        <strain evidence="13 16">BI-4G</strain>
        <strain evidence="14 15">OCC3</strain>
    </source>
</reference>
<keyword evidence="9 11" id="KW-0413">Isomerase</keyword>
<sequence>MSIRSQRKEDHLALAGQFYKTNKPNSFDQMHLLRPALPETKVKLEQLTTVMFGKKVAAPFFINAMTGGADKAYAINQAFGKIAAKTQIALALGSASILTKEPKALTSFLVAREEDPTGVVIANLNAKTKADSAQKIVRALEADALQIHLNSVQEIAMPEGERDFTWLTNLQDLRQKLTIPIIIKEVGFGLDPTTIRLLKSEGFTLFDIAGSGGTNFAQIENARNERDLSYLEDLGLPTVLATILAKNEQVEVIVSGGVRQPLDVFKGLALGGKYIGVANVFLQALEQKGANFLLQMIKNWQEELAYLLALYGISDLKQITKLKKYYDEPLYSWLQQFKQKNSFKSECPKLD</sequence>
<keyword evidence="5 11" id="KW-0479">Metal-binding</keyword>
<evidence type="ECO:0000313" key="16">
    <source>
        <dbReference type="Proteomes" id="UP000283380"/>
    </source>
</evidence>
<evidence type="ECO:0000256" key="2">
    <source>
        <dbReference type="ARBA" id="ARBA00022490"/>
    </source>
</evidence>
<evidence type="ECO:0000256" key="6">
    <source>
        <dbReference type="ARBA" id="ARBA00022842"/>
    </source>
</evidence>
<dbReference type="EMBL" id="QOCV01000005">
    <property type="protein sequence ID" value="RHW54645.1"/>
    <property type="molecule type" value="Genomic_DNA"/>
</dbReference>
<comment type="caution">
    <text evidence="11">Lacks conserved residue(s) required for the propagation of feature annotation.</text>
</comment>
<keyword evidence="8 11" id="KW-0414">Isoprene biosynthesis</keyword>
<organism evidence="14 15">
    <name type="scientific">Lactobacillus bombicola</name>
    <dbReference type="NCBI Taxonomy" id="1505723"/>
    <lineage>
        <taxon>Bacteria</taxon>
        <taxon>Bacillati</taxon>
        <taxon>Bacillota</taxon>
        <taxon>Bacilli</taxon>
        <taxon>Lactobacillales</taxon>
        <taxon>Lactobacillaceae</taxon>
        <taxon>Lactobacillus</taxon>
    </lineage>
</organism>
<comment type="catalytic activity">
    <reaction evidence="11">
        <text>isopentenyl diphosphate = dimethylallyl diphosphate</text>
        <dbReference type="Rhea" id="RHEA:23284"/>
        <dbReference type="ChEBI" id="CHEBI:57623"/>
        <dbReference type="ChEBI" id="CHEBI:128769"/>
        <dbReference type="EC" id="5.3.3.2"/>
    </reaction>
</comment>
<feature type="binding site" evidence="11">
    <location>
        <position position="184"/>
    </location>
    <ligand>
        <name>FMN</name>
        <dbReference type="ChEBI" id="CHEBI:58210"/>
    </ligand>
</feature>
<comment type="cofactor">
    <cofactor evidence="1 11">
        <name>FMN</name>
        <dbReference type="ChEBI" id="CHEBI:58210"/>
    </cofactor>
</comment>
<comment type="cofactor">
    <cofactor evidence="11">
        <name>NADPH</name>
        <dbReference type="ChEBI" id="CHEBI:57783"/>
    </cofactor>
</comment>
<feature type="binding site" evidence="11">
    <location>
        <position position="154"/>
    </location>
    <ligand>
        <name>Mg(2+)</name>
        <dbReference type="ChEBI" id="CHEBI:18420"/>
    </ligand>
</feature>
<keyword evidence="6 11" id="KW-0460">Magnesium</keyword>